<dbReference type="GO" id="GO:0003677">
    <property type="term" value="F:DNA binding"/>
    <property type="evidence" value="ECO:0007669"/>
    <property type="project" value="UniProtKB-KW"/>
</dbReference>
<dbReference type="InterPro" id="IPR036388">
    <property type="entry name" value="WH-like_DNA-bd_sf"/>
</dbReference>
<dbReference type="InterPro" id="IPR036390">
    <property type="entry name" value="WH_DNA-bd_sf"/>
</dbReference>
<dbReference type="PROSITE" id="PS50931">
    <property type="entry name" value="HTH_LYSR"/>
    <property type="match status" value="1"/>
</dbReference>
<dbReference type="CDD" id="cd08414">
    <property type="entry name" value="PBP2_LTTR_aromatics_like"/>
    <property type="match status" value="1"/>
</dbReference>
<dbReference type="InterPro" id="IPR000847">
    <property type="entry name" value="LysR_HTH_N"/>
</dbReference>
<dbReference type="Pfam" id="PF03466">
    <property type="entry name" value="LysR_substrate"/>
    <property type="match status" value="1"/>
</dbReference>
<sequence>MASLKQIRYFLTVADLGGFTPAAASLFVAQPALSRQIALLEAELGFPLFLREARGVRLTPAGALYRDRVLGIEQMLAAAAEEGGQLASGEAGVLRLLHSSSIPAVSLLPAIQQFLAASPKARIDLDRIASETQISEVASGKADLGIVRLPVLRRDPAVRLLDMPAERLWLALPATHPLAGRTSLALAELASEAFVSAVHRERGGLARRVTELCLQRGFVPKMARVISRKTSMLDLVAAGLGLAVVPERMTRLGAAGLTYRPLADADAVAHSAVILPVQATPLAERFAQILAVDSPPG</sequence>
<dbReference type="EMBL" id="LODL01000007">
    <property type="protein sequence ID" value="KXB32081.1"/>
    <property type="molecule type" value="Genomic_DNA"/>
</dbReference>
<evidence type="ECO:0000256" key="3">
    <source>
        <dbReference type="ARBA" id="ARBA00023125"/>
    </source>
</evidence>
<evidence type="ECO:0000259" key="5">
    <source>
        <dbReference type="PROSITE" id="PS50931"/>
    </source>
</evidence>
<evidence type="ECO:0000313" key="6">
    <source>
        <dbReference type="EMBL" id="KXB32081.1"/>
    </source>
</evidence>
<dbReference type="PANTHER" id="PTHR30346">
    <property type="entry name" value="TRANSCRIPTIONAL DUAL REGULATOR HCAR-RELATED"/>
    <property type="match status" value="1"/>
</dbReference>
<dbReference type="FunFam" id="1.10.10.10:FF:000001">
    <property type="entry name" value="LysR family transcriptional regulator"/>
    <property type="match status" value="1"/>
</dbReference>
<reference evidence="6 7" key="1">
    <citation type="submission" date="2015-12" db="EMBL/GenBank/DDBJ databases">
        <title>Nitrous oxide reduction kinetics distinguish bacteria harboring typical versus atypical NosZ.</title>
        <authorList>
            <person name="Yoon S."/>
            <person name="Nissen S."/>
            <person name="Park D."/>
            <person name="Sanford R.A."/>
            <person name="Loeffler F.E."/>
        </authorList>
    </citation>
    <scope>NUCLEOTIDE SEQUENCE [LARGE SCALE GENOMIC DNA]</scope>
    <source>
        <strain evidence="6 7">ATCC BAA-841</strain>
    </source>
</reference>
<comment type="caution">
    <text evidence="6">The sequence shown here is derived from an EMBL/GenBank/DDBJ whole genome shotgun (WGS) entry which is preliminary data.</text>
</comment>
<dbReference type="STRING" id="281362.AT959_03195"/>
<proteinExistence type="inferred from homology"/>
<dbReference type="SUPFAM" id="SSF46785">
    <property type="entry name" value="Winged helix' DNA-binding domain"/>
    <property type="match status" value="1"/>
</dbReference>
<organism evidence="6 7">
    <name type="scientific">Dechloromonas denitrificans</name>
    <dbReference type="NCBI Taxonomy" id="281362"/>
    <lineage>
        <taxon>Bacteria</taxon>
        <taxon>Pseudomonadati</taxon>
        <taxon>Pseudomonadota</taxon>
        <taxon>Betaproteobacteria</taxon>
        <taxon>Rhodocyclales</taxon>
        <taxon>Azonexaceae</taxon>
        <taxon>Dechloromonas</taxon>
    </lineage>
</organism>
<dbReference type="Pfam" id="PF00126">
    <property type="entry name" value="HTH_1"/>
    <property type="match status" value="1"/>
</dbReference>
<protein>
    <submittedName>
        <fullName evidence="6">LysR family transcriptional regulator</fullName>
    </submittedName>
</protein>
<dbReference type="PRINTS" id="PR00039">
    <property type="entry name" value="HTHLYSR"/>
</dbReference>
<feature type="domain" description="HTH lysR-type" evidence="5">
    <location>
        <begin position="1"/>
        <end position="59"/>
    </location>
</feature>
<dbReference type="RefSeq" id="WP_066880537.1">
    <property type="nucleotide sequence ID" value="NZ_LODL01000007.1"/>
</dbReference>
<dbReference type="GO" id="GO:0003700">
    <property type="term" value="F:DNA-binding transcription factor activity"/>
    <property type="evidence" value="ECO:0007669"/>
    <property type="project" value="InterPro"/>
</dbReference>
<gene>
    <name evidence="6" type="ORF">AT959_03195</name>
</gene>
<dbReference type="Gene3D" id="1.10.10.10">
    <property type="entry name" value="Winged helix-like DNA-binding domain superfamily/Winged helix DNA-binding domain"/>
    <property type="match status" value="1"/>
</dbReference>
<dbReference type="InterPro" id="IPR005119">
    <property type="entry name" value="LysR_subst-bd"/>
</dbReference>
<accession>A0A133XMC1</accession>
<name>A0A133XMC1_9RHOO</name>
<evidence type="ECO:0000313" key="7">
    <source>
        <dbReference type="Proteomes" id="UP000070186"/>
    </source>
</evidence>
<evidence type="ECO:0000256" key="1">
    <source>
        <dbReference type="ARBA" id="ARBA00009437"/>
    </source>
</evidence>
<keyword evidence="2" id="KW-0805">Transcription regulation</keyword>
<evidence type="ECO:0000256" key="2">
    <source>
        <dbReference type="ARBA" id="ARBA00023015"/>
    </source>
</evidence>
<keyword evidence="3" id="KW-0238">DNA-binding</keyword>
<dbReference type="Proteomes" id="UP000070186">
    <property type="component" value="Unassembled WGS sequence"/>
</dbReference>
<dbReference type="AlphaFoldDB" id="A0A133XMC1"/>
<dbReference type="Gene3D" id="3.40.190.10">
    <property type="entry name" value="Periplasmic binding protein-like II"/>
    <property type="match status" value="2"/>
</dbReference>
<dbReference type="GO" id="GO:0032993">
    <property type="term" value="C:protein-DNA complex"/>
    <property type="evidence" value="ECO:0007669"/>
    <property type="project" value="TreeGrafter"/>
</dbReference>
<keyword evidence="4" id="KW-0804">Transcription</keyword>
<keyword evidence="7" id="KW-1185">Reference proteome</keyword>
<evidence type="ECO:0000256" key="4">
    <source>
        <dbReference type="ARBA" id="ARBA00023163"/>
    </source>
</evidence>
<comment type="similarity">
    <text evidence="1">Belongs to the LysR transcriptional regulatory family.</text>
</comment>
<dbReference type="SUPFAM" id="SSF53850">
    <property type="entry name" value="Periplasmic binding protein-like II"/>
    <property type="match status" value="1"/>
</dbReference>
<dbReference type="PANTHER" id="PTHR30346:SF17">
    <property type="entry name" value="LYSR FAMILY TRANSCRIPTIONAL REGULATOR"/>
    <property type="match status" value="1"/>
</dbReference>